<protein>
    <submittedName>
        <fullName evidence="7">Heme:hemopexin utilization protein A</fullName>
    </submittedName>
</protein>
<dbReference type="EMBL" id="FKBS01000025">
    <property type="protein sequence ID" value="SAI46155.1"/>
    <property type="molecule type" value="Genomic_DNA"/>
</dbReference>
<dbReference type="NCBIfam" id="TIGR01901">
    <property type="entry name" value="adhes_NPXG"/>
    <property type="match status" value="1"/>
</dbReference>
<evidence type="ECO:0000256" key="5">
    <source>
        <dbReference type="SAM" id="Phobius"/>
    </source>
</evidence>
<organism evidence="7 8">
    <name type="scientific">Bordetella ansorpii</name>
    <dbReference type="NCBI Taxonomy" id="288768"/>
    <lineage>
        <taxon>Bacteria</taxon>
        <taxon>Pseudomonadati</taxon>
        <taxon>Pseudomonadota</taxon>
        <taxon>Betaproteobacteria</taxon>
        <taxon>Burkholderiales</taxon>
        <taxon>Alcaligenaceae</taxon>
        <taxon>Bordetella</taxon>
    </lineage>
</organism>
<feature type="domain" description="Filamentous haemagglutinin FhaB/tRNA nuclease CdiA-like TPS" evidence="6">
    <location>
        <begin position="141"/>
        <end position="253"/>
    </location>
</feature>
<evidence type="ECO:0000256" key="2">
    <source>
        <dbReference type="ARBA" id="ARBA00022525"/>
    </source>
</evidence>
<gene>
    <name evidence="7" type="primary">hxuA_8</name>
    <name evidence="7" type="ORF">SAMEA1982600_03656</name>
</gene>
<dbReference type="Pfam" id="PF12545">
    <property type="entry name" value="DUF3739"/>
    <property type="match status" value="1"/>
</dbReference>
<name>A0A157QJM5_9BORD</name>
<evidence type="ECO:0000256" key="1">
    <source>
        <dbReference type="ARBA" id="ARBA00004613"/>
    </source>
</evidence>
<proteinExistence type="predicted"/>
<dbReference type="SUPFAM" id="SSF51126">
    <property type="entry name" value="Pectin lyase-like"/>
    <property type="match status" value="1"/>
</dbReference>
<sequence length="4206" mass="430630">MITRVNSGKQNQFKILTDERIFRPAPLSAAIALALAIGGLGLHAPADAANGAWFARSGAGKEGASNGAFRPVTGIPGRSTQQQQQQSRQQLQRSLDTLGRTASAIAAQQAAQQAARAAAQGESSAPDGYVPGGLWDKDAAGNALAWSGADRPQEIREAGKTTVAINQTSDKAILNWDTFNVGRDTTVQFQQQADWSVLNRVTDPQQRPSQIQGQVRGDGTVMVVNRNGIVFSGSSQVNVRNLVAAAVDMTDAQFGKGIYSDASGSSGSRTFTPSFGNDLTSAGRASNATGDVTVASGAQISTNMADTSTRGGGYVLMLGREVRNAGQIETPNGQALLAAGDSFIIRRGYGSEENQLSTTRGNEVAGRVNTGSLAGAVSNSGLMLARTGDITLTGRTITQQGVAVATTDVNARGTVHLLNSISDTAGSVTVSQGSTTAVLADENAATALDAQWRALSSSTADADRPESASGRAFDNLGRLGDQSNLSRVEIVSGGTVDFEGGSLTLATGGQIAVHAARRSLVRDGADLDVSGAVGVRVAMEANNLLVNVQGNEQRDAPVNRESGALNSSDVWVDRRFLVTVKADYDEKTNPLGYKTDRLYTVGGLLEVSGYAETVGHSVGEWLAQGGSVNFAGSELVTQSGSRINLSGGTLDVQSGYINMTWLRGADGRLYEVSRAPGDLLYSGLYQGYEDTHARWGESATRYYRNPLIAPQRRFESGYTVGRDAGRLLVGTTTAVLEGQLINETFQGDRQIDAPQAGVDGYGQSQTALARHAQLILGRYNPGRVPGATLGADFVPTANHVVIGDLVQDIASGLDLAAELPEERRNALYLNSNALNGVALGSLLVAAKETVRIDGALEVTPGGEIAVRAPQIDVNASLTARSGSIQLGNLLPGSLAEGVTPVDPATVVRVSLAPGVMLDARGLWTNLFQDPLDRHLLPFIDGGTVSLRTSGTVSLGEGSRIDVSSGAAMLADKTLQGGAGGSVTLAGMGDLLLAGDIQGYGVSGAGRLSIESGRAVGIGGEILDQAGILQAGEVAPVDLTALEGFTVRAGEILPGDYSYSRSRALPGEALGGPPLINNTNRIVLAAEWILPISTSTSRTYSLAYLDPITGRQVTRTSIGPNSTIAQRTIPANATIVVMSNAQNFPTNYVVEGNVFPTGFPISPTTVTLKAGQVAPVDVDFAAGTVISAGAVFSQAVAVTPIQILDTRLFQAGFASYSVKSYKGIVVKGDSTLDIVKPVLRAGQNAANVLTDDDPAAALEKWTPPVFLDVPAKGVLSQRSGSSLTLVAEGGTLSVGSGAKVQVDPGQSISLQADRQVDLYGTVVAPGGRIEVAPALTPRQDPVIQPYNVTSAHSIRVHAGAVLDVAGSAVTAQDTLGRVYGTQRDGGSITLDAAPGGFVVIEPGATLDASGSAMAVSALDAGIGSAARLIEVAGNGGTISLLSNAGIYLNGTVRAAAGGAGAAGGTLALSLETPLYDTSQVVPDALRKPSELLIVQQALSPDTMAVPADRELSYGYARLGVDQVAAGGFGGVSLFARDLITFDGDVDLRMAQSIKLYQGSIGNITAGAQVALSAPYVLLSGRTNLAATTLNGSTNATLNTWAPSTQDAAAAFTVNSDLLDIQNVVRFGMAGTVMLNTGSTVIDRRGYAQVSLNSRGDIRFLSPDAQASSSAYVVPDIQAASALISQYDLTLGASRVYPTTGANALVIAGLLGRTSLDPTRVVRFTRTGTTDQAPMSVFGRLDVRAGTIEQGGTLHAPLGRIVLGQVDTTQSVHFLPGSLTSVSANGLVIPYGGTTDDLSYLYNGSAISVAGVGGLNGGLSTGVAQGIAVESKSVVVDQSSVLDLSGGGELTGAAFVSGRGGSTDPLLNALVRYDRNSGAFSLPSLSSNPVYAIVPGYQDAYAPVTPVDQSDSYTGSLPQLGQQISIGAGVPGLAAGTYTLLPSFYALLPGAYRVELGSNVASATPVTALRNGSWLVSGNTSTANTEVQAALPRQITLTSGDVLRQYGQYNETSYRNFIIAEMARTGTPRPILPEDAKALALTFPAGAGQQTSALIVNGDVRFTPAENGYAGQAIVLTQGPGVGLEIVGQAATEAFGGASVRAGDLNALGAARLSIGGWISGYSFNMGVLDNRLSAGSNSGAVTVRGDATLRAAEVALINGDITVEQGARIDTIDQGAAPYDSSQGYIYRSTPSMLMVSNGWLDLPTGGGGGTIRVGVCGTADCSGLAQLYSEGSIVFSSDNAAIGDMARFGTRNLTLAVTGLNIGTEVALAAARANGTLPAGMQLSQSTLTRLLAGDPEQRAPALERLIFSAKDSVNLFGTVDLSTLDPATGKSSLGQLVFNTPAIYGQGAVGDVAKIATDTLVWNGVADPEQAAVRAGGPGTGAGTLSLEAGRILFGYADGVTPSGREDRERLVLGFGTVNLTATDRITANGQGRVSVHQALGAVVGGVQQYSGGNLNLITPLLTGEAGSINHLVAGNALVLTTPADAAVSDNAALGATLTLQGGTVTLGGKIGLASGKLDVQADGDILLGDQARLDVAGREVLLVDQAKYSWGGDVHLESTHGNVAQAAGSTIDLSARFNQAGTLTVSAQDAAAGRIALAGTVLGTATGDYDAGGTMVPYAAGGIALTGQHIDDFSGLNQRLTAGGVTGSRSFRTMQGDLVIGNEIKAREVIVSADGGSLTVNGKIDASGRQVGVIRLAARDNLTLAGTAVLDVHGTDLRVDSYGKIIDAANRAIVDLTSGTDGTGTLTVLPQATIDLRAGTDVAVGSGVGQNDGASRGTVVLNVPRLGSTTASQTGAGAPANATGGDLDIAVASPFTILGADSIAVYGYANYTNAPTGQGGQVVNQDYLDKIDADSKAFIKVAYGNNVAAGVLSAGLQAKLAGLTSYGQAFHLRPGVEIRSATANGNLTVDRDLDLSGYRYGPNAVTSRRGSGEPGALSLRAGGDLAIRGSINDGFAPPPVTPDDGSFAVVDSQGNQTGLRSGKVWAVAPMLAAGSLSWDIRLGAGADLASADRRALQTATQLGGKGNLTLSDLHYMVGTQKPIFSVVRTGTGDLDLLAGGSFSQNSLYGIYTAGTQASPILGDDGTALKDAWGRDAFNQARGYNGSISTNSILPDSRYEYLVKGTNYAAWYPEQGGNVSMVVQGDLTGSIFLGQVLGTSVPTYASSNYVGSWLWRQGGNEVGLATAWWINFGTYVPYQTGTAASAKGVNVEGFTGIGALGGGNLDLRVGGDAGVLRSTGLSDRSSQGLNVAVGSTGRVVNGDLVMTGGGDLRLDVGGALNPGVFASAGGNPLILGSIASDLSGTVTNLRGHLDVRAGSIGYVDPLYGVVDSADSRAVDPLKPSIAISAGGLEVVVGDAVASLATRGDLVLDGVGDPGRYDQRNYLRYQTRMGGGVSWYSLWTGNTQVQLFASGGDLTPFTMQHYSSQTNQFPLSNTSRANQSYPAQFSAVSAQGSIYYMANAGLAGAGQNEVYFAPSLTGQSTLELLAGDSVYGGKFRLLPSGADPASIPTPFHPAFTAYSTAVANTVLSTNTVGGNPYILHAFGLNTIAGSAYVNDPDPIRIYAVTGDLVNVSVGTTVTGSQTAYIASKSVRMQAGRDIVNPNGLFFNNNATDISTLSAGRDILNPVVDIAGPGLLEAGAGRNLYLGNTGRLTSLGLLNGSSDRSGGASIVASAGTGVDSVDYTGFALHYINPANLVDPSQTLASQPGKVVQTYGDELTLAAWLRANHGYTGADDDPDAAQAFLQAAQASLDAANAADASAPRRNLQRDYQQASQLHLVNWLSQRFSNAATPLRFADNGQPIVFDAATMDASAFYQRLPAEQQRVYARNLYYAELRAGGREYNDIDSPRFRSYLRGRTAIAMLFPTYDTGDDMAARIQSGLDPAGVDGNGTSYASQYGAIARSGDLTLFQGTASNGSIRTIGGGDIQLLVPAGRTTIGAEGIVPVTGTNVAPAGLVTQGSGNIQLYSSGSILLGLSRIMTTYGGDITAWSAQGDINAGRGAKTTVVYTPLLRTYDASGNVALSPNVPATGAGVSVQAPVPDVPAGDVDLIAPEGTIDAGEAGIRASGNVNVAALQVVNAANIQAQGDTAGVPVVAAINVGALTAASSAATSAASAAQDAVRASQGAARQSLPSIISVQVLGFGPDGSDSGSGNRPAVTPAPGPQTRARPQYDASLPMRVVGLGANVDASTLTAEEQRLLKQDR</sequence>
<feature type="transmembrane region" description="Helical" evidence="5">
    <location>
        <begin position="21"/>
        <end position="42"/>
    </location>
</feature>
<dbReference type="Gene3D" id="2.160.20.10">
    <property type="entry name" value="Single-stranded right-handed beta-helix, Pectin lyase-like"/>
    <property type="match status" value="2"/>
</dbReference>
<dbReference type="SMART" id="SM00912">
    <property type="entry name" value="Haemagg_act"/>
    <property type="match status" value="1"/>
</dbReference>
<reference evidence="7 8" key="1">
    <citation type="submission" date="2016-03" db="EMBL/GenBank/DDBJ databases">
        <authorList>
            <consortium name="Pathogen Informatics"/>
        </authorList>
    </citation>
    <scope>NUCLEOTIDE SEQUENCE [LARGE SCALE GENOMIC DNA]</scope>
    <source>
        <strain evidence="7 8">NCTC13364</strain>
    </source>
</reference>
<dbReference type="InterPro" id="IPR008638">
    <property type="entry name" value="FhaB/CdiA-like_TPS"/>
</dbReference>
<feature type="region of interest" description="Disordered" evidence="4">
    <location>
        <begin position="4145"/>
        <end position="4177"/>
    </location>
</feature>
<keyword evidence="5" id="KW-0812">Transmembrane</keyword>
<comment type="subcellular location">
    <subcellularLocation>
        <location evidence="1">Secreted</location>
    </subcellularLocation>
</comment>
<keyword evidence="3" id="KW-0732">Signal</keyword>
<dbReference type="PANTHER" id="PTHR12338:SF8">
    <property type="entry name" value="HEME_HEMOPEXIN-BINDING PROTEIN"/>
    <property type="match status" value="1"/>
</dbReference>
<feature type="region of interest" description="Disordered" evidence="4">
    <location>
        <begin position="63"/>
        <end position="95"/>
    </location>
</feature>
<keyword evidence="5" id="KW-1133">Transmembrane helix</keyword>
<evidence type="ECO:0000259" key="6">
    <source>
        <dbReference type="SMART" id="SM00912"/>
    </source>
</evidence>
<dbReference type="Pfam" id="PF05860">
    <property type="entry name" value="TPS"/>
    <property type="match status" value="1"/>
</dbReference>
<dbReference type="InterPro" id="IPR011050">
    <property type="entry name" value="Pectin_lyase_fold/virulence"/>
</dbReference>
<keyword evidence="2" id="KW-0964">Secreted</keyword>
<dbReference type="InterPro" id="IPR050909">
    <property type="entry name" value="Bact_Autotransporter_VF"/>
</dbReference>
<dbReference type="GO" id="GO:0005576">
    <property type="term" value="C:extracellular region"/>
    <property type="evidence" value="ECO:0007669"/>
    <property type="project" value="UniProtKB-SubCell"/>
</dbReference>
<feature type="compositionally biased region" description="Low complexity" evidence="4">
    <location>
        <begin position="81"/>
        <end position="95"/>
    </location>
</feature>
<dbReference type="RefSeq" id="WP_066416562.1">
    <property type="nucleotide sequence ID" value="NZ_FKBS01000025.1"/>
</dbReference>
<keyword evidence="5" id="KW-0472">Membrane</keyword>
<dbReference type="Proteomes" id="UP000077037">
    <property type="component" value="Unassembled WGS sequence"/>
</dbReference>
<dbReference type="OrthoDB" id="8672993at2"/>
<evidence type="ECO:0000313" key="8">
    <source>
        <dbReference type="Proteomes" id="UP000077037"/>
    </source>
</evidence>
<accession>A0A157QJM5</accession>
<dbReference type="InterPro" id="IPR012334">
    <property type="entry name" value="Pectin_lyas_fold"/>
</dbReference>
<evidence type="ECO:0000256" key="4">
    <source>
        <dbReference type="SAM" id="MobiDB-lite"/>
    </source>
</evidence>
<evidence type="ECO:0000313" key="7">
    <source>
        <dbReference type="EMBL" id="SAI46155.1"/>
    </source>
</evidence>
<dbReference type="PANTHER" id="PTHR12338">
    <property type="entry name" value="AUTOTRANSPORTER"/>
    <property type="match status" value="1"/>
</dbReference>
<dbReference type="InterPro" id="IPR021026">
    <property type="entry name" value="Filamn_hemagglutn_DUF3739"/>
</dbReference>
<evidence type="ECO:0000256" key="3">
    <source>
        <dbReference type="ARBA" id="ARBA00022729"/>
    </source>
</evidence>